<dbReference type="OrthoDB" id="2746at2759"/>
<sequence length="163" mass="19009">MNISPQIKNKNFENRFDLHFKDKLLTDISVDSVFELIRDIKDPEHPYTLEELNVVRKDLIKIYQLKDEYVVEDIINCIEVQFEPTIPHCSMAAIIGLIIKILLEKYIKGYYIIVSILEGSHVNDKMLNKQLKDKDRVQAASENEALLEIIDECLVSIIDKYDL</sequence>
<dbReference type="VEuPathDB" id="MicrosporidiaDB:NCER_100612"/>
<dbReference type="GO" id="GO:0051604">
    <property type="term" value="P:protein maturation"/>
    <property type="evidence" value="ECO:0007669"/>
    <property type="project" value="InterPro"/>
</dbReference>
<dbReference type="PANTHER" id="PTHR12377:SF0">
    <property type="entry name" value="CYTOSOLIC IRON-SULFUR ASSEMBLY COMPONENT 2B"/>
    <property type="match status" value="1"/>
</dbReference>
<reference evidence="2 3" key="1">
    <citation type="journal article" date="2015" name="Environ. Microbiol.">
        <title>Genome analyses suggest the presence of polyploidy and recent human-driven expansions in eight global populations of the honeybee pathogen Nosema ceranae.</title>
        <authorList>
            <person name="Pelin A."/>
            <person name="Selman M."/>
            <person name="Aris-Brosou S."/>
            <person name="Farinelli L."/>
            <person name="Corradi N."/>
        </authorList>
    </citation>
    <scope>NUCLEOTIDE SEQUENCE [LARGE SCALE GENOMIC DNA]</scope>
    <source>
        <strain evidence="2 3">PA08 1199</strain>
    </source>
</reference>
<dbReference type="Gene3D" id="3.30.300.130">
    <property type="entry name" value="Fe-S cluster assembly (FSCA)"/>
    <property type="match status" value="1"/>
</dbReference>
<organism evidence="2 3">
    <name type="scientific">Vairimorpha ceranae</name>
    <dbReference type="NCBI Taxonomy" id="40302"/>
    <lineage>
        <taxon>Eukaryota</taxon>
        <taxon>Fungi</taxon>
        <taxon>Fungi incertae sedis</taxon>
        <taxon>Microsporidia</taxon>
        <taxon>Nosematidae</taxon>
        <taxon>Vairimorpha</taxon>
    </lineage>
</organism>
<proteinExistence type="inferred from homology"/>
<dbReference type="InterPro" id="IPR039796">
    <property type="entry name" value="MIP18"/>
</dbReference>
<dbReference type="RefSeq" id="XP_024331844.1">
    <property type="nucleotide sequence ID" value="XM_024476322.1"/>
</dbReference>
<dbReference type="VEuPathDB" id="MicrosporidiaDB:AAJ76_700098513"/>
<dbReference type="OMA" id="NQCISAR"/>
<comment type="similarity">
    <text evidence="1">Belongs to the MIP18 family.</text>
</comment>
<dbReference type="InterPro" id="IPR034904">
    <property type="entry name" value="FSCA_dom_sf"/>
</dbReference>
<protein>
    <submittedName>
        <fullName evidence="2">Uncharacterized protein</fullName>
    </submittedName>
</protein>
<name>A0A0F9YUG4_9MICR</name>
<evidence type="ECO:0000256" key="1">
    <source>
        <dbReference type="ARBA" id="ARBA00010381"/>
    </source>
</evidence>
<dbReference type="GeneID" id="36321275"/>
<dbReference type="PANTHER" id="PTHR12377">
    <property type="entry name" value="CYTOSOLIC IRON-SULFUR ASSEMBLY COMPONENT 2B-RELATED"/>
    <property type="match status" value="1"/>
</dbReference>
<dbReference type="Gene3D" id="6.10.250.1280">
    <property type="match status" value="1"/>
</dbReference>
<comment type="caution">
    <text evidence="2">The sequence shown here is derived from an EMBL/GenBank/DDBJ whole genome shotgun (WGS) entry which is preliminary data.</text>
</comment>
<accession>A0A0F9YUG4</accession>
<dbReference type="AlphaFoldDB" id="A0A0F9YUG4"/>
<dbReference type="SUPFAM" id="SSF117916">
    <property type="entry name" value="Fe-S cluster assembly (FSCA) domain-like"/>
    <property type="match status" value="1"/>
</dbReference>
<evidence type="ECO:0000313" key="2">
    <source>
        <dbReference type="EMBL" id="KKO76102.1"/>
    </source>
</evidence>
<evidence type="ECO:0000313" key="3">
    <source>
        <dbReference type="Proteomes" id="UP000034350"/>
    </source>
</evidence>
<gene>
    <name evidence="2" type="ORF">AAJ76_700098513</name>
</gene>
<keyword evidence="3" id="KW-1185">Reference proteome</keyword>
<dbReference type="EMBL" id="JPQZ01000007">
    <property type="protein sequence ID" value="KKO76102.1"/>
    <property type="molecule type" value="Genomic_DNA"/>
</dbReference>
<dbReference type="Proteomes" id="UP000034350">
    <property type="component" value="Unassembled WGS sequence"/>
</dbReference>